<sequence length="215" mass="24617">MKDYYYFLGVEKGASQDEIRKAYRALSLKYHPDVNEGSEFFANRFREVQEAYEVLSNDEKRRKYDASTGNAVKAERSDLPPYIKTFTADKTFVRKGESITISWQTVNADLVKILPFGLEKSYGERTFKINEFQGGKFSVVLQATNTLTNKSVAKGITFTEITDSFSGTFRHPAEEIFRRPTPRTVVYRTGGFGISGCLTIVLLILFFIMLFFFSY</sequence>
<keyword evidence="2" id="KW-0812">Transmembrane</keyword>
<keyword evidence="2" id="KW-1133">Transmembrane helix</keyword>
<feature type="transmembrane region" description="Helical" evidence="2">
    <location>
        <begin position="185"/>
        <end position="213"/>
    </location>
</feature>
<keyword evidence="5" id="KW-1185">Reference proteome</keyword>
<dbReference type="SUPFAM" id="SSF46565">
    <property type="entry name" value="Chaperone J-domain"/>
    <property type="match status" value="1"/>
</dbReference>
<evidence type="ECO:0000259" key="3">
    <source>
        <dbReference type="PROSITE" id="PS50076"/>
    </source>
</evidence>
<dbReference type="OrthoDB" id="9779622at2"/>
<evidence type="ECO:0000256" key="1">
    <source>
        <dbReference type="ARBA" id="ARBA00023186"/>
    </source>
</evidence>
<feature type="domain" description="J" evidence="3">
    <location>
        <begin position="3"/>
        <end position="68"/>
    </location>
</feature>
<dbReference type="Pfam" id="PF00226">
    <property type="entry name" value="DnaJ"/>
    <property type="match status" value="1"/>
</dbReference>
<evidence type="ECO:0000256" key="2">
    <source>
        <dbReference type="SAM" id="Phobius"/>
    </source>
</evidence>
<gene>
    <name evidence="4" type="ORF">SAMN05443429_10268</name>
</gene>
<dbReference type="InterPro" id="IPR036869">
    <property type="entry name" value="J_dom_sf"/>
</dbReference>
<dbReference type="InterPro" id="IPR051938">
    <property type="entry name" value="Apopto_cytoskel_mod"/>
</dbReference>
<dbReference type="SMART" id="SM00271">
    <property type="entry name" value="DnaJ"/>
    <property type="match status" value="1"/>
</dbReference>
<dbReference type="STRING" id="1118202.SAMN05443429_10268"/>
<dbReference type="PROSITE" id="PS00636">
    <property type="entry name" value="DNAJ_1"/>
    <property type="match status" value="1"/>
</dbReference>
<dbReference type="PRINTS" id="PR00625">
    <property type="entry name" value="JDOMAIN"/>
</dbReference>
<dbReference type="AlphaFoldDB" id="A0A1M6BNI0"/>
<keyword evidence="2" id="KW-0472">Membrane</keyword>
<protein>
    <submittedName>
        <fullName evidence="4">DnaJ domain-containing protein</fullName>
    </submittedName>
</protein>
<dbReference type="PROSITE" id="PS50076">
    <property type="entry name" value="DNAJ_2"/>
    <property type="match status" value="1"/>
</dbReference>
<dbReference type="Gene3D" id="1.10.287.110">
    <property type="entry name" value="DnaJ domain"/>
    <property type="match status" value="1"/>
</dbReference>
<proteinExistence type="predicted"/>
<evidence type="ECO:0000313" key="4">
    <source>
        <dbReference type="EMBL" id="SHI50285.1"/>
    </source>
</evidence>
<name>A0A1M6BNI0_9FLAO</name>
<keyword evidence="1" id="KW-0143">Chaperone</keyword>
<accession>A0A1M6BNI0</accession>
<dbReference type="InterPro" id="IPR018253">
    <property type="entry name" value="DnaJ_domain_CS"/>
</dbReference>
<dbReference type="InterPro" id="IPR001623">
    <property type="entry name" value="DnaJ_domain"/>
</dbReference>
<organism evidence="4 5">
    <name type="scientific">Cruoricaptor ignavus</name>
    <dbReference type="NCBI Taxonomy" id="1118202"/>
    <lineage>
        <taxon>Bacteria</taxon>
        <taxon>Pseudomonadati</taxon>
        <taxon>Bacteroidota</taxon>
        <taxon>Flavobacteriia</taxon>
        <taxon>Flavobacteriales</taxon>
        <taxon>Weeksellaceae</taxon>
        <taxon>Cruoricaptor</taxon>
    </lineage>
</organism>
<dbReference type="RefSeq" id="WP_073178141.1">
    <property type="nucleotide sequence ID" value="NZ_FQYI01000002.1"/>
</dbReference>
<dbReference type="CDD" id="cd06257">
    <property type="entry name" value="DnaJ"/>
    <property type="match status" value="1"/>
</dbReference>
<dbReference type="Proteomes" id="UP000184335">
    <property type="component" value="Unassembled WGS sequence"/>
</dbReference>
<dbReference type="PANTHER" id="PTHR44145:SF3">
    <property type="entry name" value="DNAJ HOMOLOG SUBFAMILY A MEMBER 3, MITOCHONDRIAL"/>
    <property type="match status" value="1"/>
</dbReference>
<dbReference type="EMBL" id="FQYI01000002">
    <property type="protein sequence ID" value="SHI50285.1"/>
    <property type="molecule type" value="Genomic_DNA"/>
</dbReference>
<dbReference type="PANTHER" id="PTHR44145">
    <property type="entry name" value="DNAJ HOMOLOG SUBFAMILY A MEMBER 3, MITOCHONDRIAL"/>
    <property type="match status" value="1"/>
</dbReference>
<evidence type="ECO:0000313" key="5">
    <source>
        <dbReference type="Proteomes" id="UP000184335"/>
    </source>
</evidence>
<reference evidence="4 5" key="1">
    <citation type="submission" date="2016-11" db="EMBL/GenBank/DDBJ databases">
        <authorList>
            <person name="Jaros S."/>
            <person name="Januszkiewicz K."/>
            <person name="Wedrychowicz H."/>
        </authorList>
    </citation>
    <scope>NUCLEOTIDE SEQUENCE [LARGE SCALE GENOMIC DNA]</scope>
    <source>
        <strain evidence="4 5">DSM 25479</strain>
    </source>
</reference>